<dbReference type="HOGENOM" id="CLU_2868304_0_0_1"/>
<dbReference type="InParanoid" id="A0A0D0CCR1"/>
<dbReference type="Proteomes" id="UP000054538">
    <property type="component" value="Unassembled WGS sequence"/>
</dbReference>
<reference evidence="2" key="2">
    <citation type="submission" date="2015-01" db="EMBL/GenBank/DDBJ databases">
        <title>Evolutionary Origins and Diversification of the Mycorrhizal Mutualists.</title>
        <authorList>
            <consortium name="DOE Joint Genome Institute"/>
            <consortium name="Mycorrhizal Genomics Consortium"/>
            <person name="Kohler A."/>
            <person name="Kuo A."/>
            <person name="Nagy L.G."/>
            <person name="Floudas D."/>
            <person name="Copeland A."/>
            <person name="Barry K.W."/>
            <person name="Cichocki N."/>
            <person name="Veneault-Fourrey C."/>
            <person name="LaButti K."/>
            <person name="Lindquist E.A."/>
            <person name="Lipzen A."/>
            <person name="Lundell T."/>
            <person name="Morin E."/>
            <person name="Murat C."/>
            <person name="Riley R."/>
            <person name="Ohm R."/>
            <person name="Sun H."/>
            <person name="Tunlid A."/>
            <person name="Henrissat B."/>
            <person name="Grigoriev I.V."/>
            <person name="Hibbett D.S."/>
            <person name="Martin F."/>
        </authorList>
    </citation>
    <scope>NUCLEOTIDE SEQUENCE [LARGE SCALE GENOMIC DNA]</scope>
    <source>
        <strain evidence="2">Ve08.2h10</strain>
    </source>
</reference>
<accession>A0A0D0CCR1</accession>
<sequence>MYTADIEVHLLVPFPIRGFCGCPSDPHSLNVEMEDESDADRRQVVGRGANIADIGDRNILDITI</sequence>
<reference evidence="1 2" key="1">
    <citation type="submission" date="2014-04" db="EMBL/GenBank/DDBJ databases">
        <authorList>
            <consortium name="DOE Joint Genome Institute"/>
            <person name="Kuo A."/>
            <person name="Kohler A."/>
            <person name="Jargeat P."/>
            <person name="Nagy L.G."/>
            <person name="Floudas D."/>
            <person name="Copeland A."/>
            <person name="Barry K.W."/>
            <person name="Cichocki N."/>
            <person name="Veneault-Fourrey C."/>
            <person name="LaButti K."/>
            <person name="Lindquist E.A."/>
            <person name="Lipzen A."/>
            <person name="Lundell T."/>
            <person name="Morin E."/>
            <person name="Murat C."/>
            <person name="Sun H."/>
            <person name="Tunlid A."/>
            <person name="Henrissat B."/>
            <person name="Grigoriev I.V."/>
            <person name="Hibbett D.S."/>
            <person name="Martin F."/>
            <person name="Nordberg H.P."/>
            <person name="Cantor M.N."/>
            <person name="Hua S.X."/>
        </authorList>
    </citation>
    <scope>NUCLEOTIDE SEQUENCE [LARGE SCALE GENOMIC DNA]</scope>
    <source>
        <strain evidence="1 2">Ve08.2h10</strain>
    </source>
</reference>
<evidence type="ECO:0000313" key="2">
    <source>
        <dbReference type="Proteomes" id="UP000054538"/>
    </source>
</evidence>
<gene>
    <name evidence="1" type="ORF">PAXRUDRAFT_833458</name>
</gene>
<organism evidence="1 2">
    <name type="scientific">Paxillus rubicundulus Ve08.2h10</name>
    <dbReference type="NCBI Taxonomy" id="930991"/>
    <lineage>
        <taxon>Eukaryota</taxon>
        <taxon>Fungi</taxon>
        <taxon>Dikarya</taxon>
        <taxon>Basidiomycota</taxon>
        <taxon>Agaricomycotina</taxon>
        <taxon>Agaricomycetes</taxon>
        <taxon>Agaricomycetidae</taxon>
        <taxon>Boletales</taxon>
        <taxon>Paxilineae</taxon>
        <taxon>Paxillaceae</taxon>
        <taxon>Paxillus</taxon>
    </lineage>
</organism>
<name>A0A0D0CCR1_9AGAM</name>
<dbReference type="EMBL" id="KN825992">
    <property type="protein sequence ID" value="KIK80547.1"/>
    <property type="molecule type" value="Genomic_DNA"/>
</dbReference>
<evidence type="ECO:0000313" key="1">
    <source>
        <dbReference type="EMBL" id="KIK80547.1"/>
    </source>
</evidence>
<keyword evidence="2" id="KW-1185">Reference proteome</keyword>
<proteinExistence type="predicted"/>
<dbReference type="AlphaFoldDB" id="A0A0D0CCR1"/>
<protein>
    <submittedName>
        <fullName evidence="1">Uncharacterized protein</fullName>
    </submittedName>
</protein>